<evidence type="ECO:0000313" key="3">
    <source>
        <dbReference type="Proteomes" id="UP000294664"/>
    </source>
</evidence>
<proteinExistence type="predicted"/>
<dbReference type="GO" id="GO:0016757">
    <property type="term" value="F:glycosyltransferase activity"/>
    <property type="evidence" value="ECO:0007669"/>
    <property type="project" value="TreeGrafter"/>
</dbReference>
<dbReference type="CDD" id="cd03801">
    <property type="entry name" value="GT4_PimA-like"/>
    <property type="match status" value="1"/>
</dbReference>
<dbReference type="Proteomes" id="UP000294664">
    <property type="component" value="Unassembled WGS sequence"/>
</dbReference>
<keyword evidence="3" id="KW-1185">Reference proteome</keyword>
<dbReference type="SUPFAM" id="SSF53756">
    <property type="entry name" value="UDP-Glycosyltransferase/glycogen phosphorylase"/>
    <property type="match status" value="1"/>
</dbReference>
<reference evidence="2 3" key="1">
    <citation type="submission" date="2019-03" db="EMBL/GenBank/DDBJ databases">
        <title>Genomic Encyclopedia of Type Strains, Phase IV (KMG-IV): sequencing the most valuable type-strain genomes for metagenomic binning, comparative biology and taxonomic classification.</title>
        <authorList>
            <person name="Goeker M."/>
        </authorList>
    </citation>
    <scope>NUCLEOTIDE SEQUENCE [LARGE SCALE GENOMIC DNA]</scope>
    <source>
        <strain evidence="2 3">DSM 9035</strain>
    </source>
</reference>
<dbReference type="PANTHER" id="PTHR46401">
    <property type="entry name" value="GLYCOSYLTRANSFERASE WBBK-RELATED"/>
    <property type="match status" value="1"/>
</dbReference>
<accession>A0A4R3M4L5</accession>
<protein>
    <submittedName>
        <fullName evidence="2">Glycosyltransferase involved in cell wall biosynthesis</fullName>
    </submittedName>
</protein>
<dbReference type="Gene3D" id="3.40.50.2000">
    <property type="entry name" value="Glycogen Phosphorylase B"/>
    <property type="match status" value="2"/>
</dbReference>
<dbReference type="GO" id="GO:0009103">
    <property type="term" value="P:lipopolysaccharide biosynthetic process"/>
    <property type="evidence" value="ECO:0007669"/>
    <property type="project" value="TreeGrafter"/>
</dbReference>
<dbReference type="EMBL" id="SMAI01000001">
    <property type="protein sequence ID" value="TCT07523.1"/>
    <property type="molecule type" value="Genomic_DNA"/>
</dbReference>
<comment type="caution">
    <text evidence="2">The sequence shown here is derived from an EMBL/GenBank/DDBJ whole genome shotgun (WGS) entry which is preliminary data.</text>
</comment>
<gene>
    <name evidence="2" type="ORF">EDC64_10141</name>
</gene>
<evidence type="ECO:0000313" key="2">
    <source>
        <dbReference type="EMBL" id="TCT07523.1"/>
    </source>
</evidence>
<dbReference type="PANTHER" id="PTHR46401:SF2">
    <property type="entry name" value="GLYCOSYLTRANSFERASE WBBK-RELATED"/>
    <property type="match status" value="1"/>
</dbReference>
<evidence type="ECO:0000256" key="1">
    <source>
        <dbReference type="ARBA" id="ARBA00022679"/>
    </source>
</evidence>
<keyword evidence="1 2" id="KW-0808">Transferase</keyword>
<organism evidence="2 3">
    <name type="scientific">Aquabacter spiritensis</name>
    <dbReference type="NCBI Taxonomy" id="933073"/>
    <lineage>
        <taxon>Bacteria</taxon>
        <taxon>Pseudomonadati</taxon>
        <taxon>Pseudomonadota</taxon>
        <taxon>Alphaproteobacteria</taxon>
        <taxon>Hyphomicrobiales</taxon>
        <taxon>Xanthobacteraceae</taxon>
        <taxon>Aquabacter</taxon>
    </lineage>
</organism>
<name>A0A4R3M4L5_9HYPH</name>
<dbReference type="Pfam" id="PF13692">
    <property type="entry name" value="Glyco_trans_1_4"/>
    <property type="match status" value="1"/>
</dbReference>
<sequence length="355" mass="36848">MMCLALLVFPGRLSTPTGGYAYDREVLARLPAHGVEAAPLSLDGAFPHPAPTDVAAALDRLKSSDSKALLLVDGLALGALPADGLAQFADRLVALVHHPLALEEGLDPGQSRRLLASETAALALARAVITTSPATRRTLEADFAVPADRLVVAEPGTDRVDRAPADGAPPRLLCVGSVIPRKGYDVLVAALAGLKDLPWSLTLIGSLDLDPAASAALRQAIAVAGLGDRIVLSGAVDRERLAAAYRDSDLFVHPSLYEGYGMVLAEALRHGLPLVCTTGGAACETVPDGAGLKVAPGDPSALAAALRRLLSAPRERRVLADAAFAAGRRLPGWDDTAARIAAVLRRVAQARKETQ</sequence>
<dbReference type="AlphaFoldDB" id="A0A4R3M4L5"/>